<keyword evidence="2" id="KW-0436">Ligase</keyword>
<dbReference type="PANTHER" id="PTHR42918:SF6">
    <property type="entry name" value="ELONGATION FACTOR P--(R)-BETA-LYSINE LIGASE"/>
    <property type="match status" value="1"/>
</dbReference>
<dbReference type="PROSITE" id="PS50862">
    <property type="entry name" value="AA_TRNA_LIGASE_II"/>
    <property type="match status" value="1"/>
</dbReference>
<dbReference type="GO" id="GO:0005524">
    <property type="term" value="F:ATP binding"/>
    <property type="evidence" value="ECO:0007669"/>
    <property type="project" value="UniProtKB-KW"/>
</dbReference>
<dbReference type="Pfam" id="PF00152">
    <property type="entry name" value="tRNA-synt_2"/>
    <property type="match status" value="1"/>
</dbReference>
<dbReference type="GO" id="GO:0000049">
    <property type="term" value="F:tRNA binding"/>
    <property type="evidence" value="ECO:0007669"/>
    <property type="project" value="TreeGrafter"/>
</dbReference>
<protein>
    <submittedName>
        <fullName evidence="8">Lysyl-tRNA synthetase, class 2</fullName>
    </submittedName>
</protein>
<dbReference type="InterPro" id="IPR006195">
    <property type="entry name" value="aa-tRNA-synth_II"/>
</dbReference>
<keyword evidence="8" id="KW-0030">Aminoacyl-tRNA synthetase</keyword>
<proteinExistence type="predicted"/>
<dbReference type="InterPro" id="IPR045864">
    <property type="entry name" value="aa-tRNA-synth_II/BPL/LPL"/>
</dbReference>
<organism evidence="8">
    <name type="scientific">Candidatus Kentrum sp. SD</name>
    <dbReference type="NCBI Taxonomy" id="2126332"/>
    <lineage>
        <taxon>Bacteria</taxon>
        <taxon>Pseudomonadati</taxon>
        <taxon>Pseudomonadota</taxon>
        <taxon>Gammaproteobacteria</taxon>
        <taxon>Candidatus Kentrum</taxon>
    </lineage>
</organism>
<feature type="domain" description="Aminoacyl-transfer RNA synthetases class-II family profile" evidence="7">
    <location>
        <begin position="37"/>
        <end position="345"/>
    </location>
</feature>
<evidence type="ECO:0000256" key="1">
    <source>
        <dbReference type="ARBA" id="ARBA00011738"/>
    </source>
</evidence>
<dbReference type="FunFam" id="3.30.930.10:FF:000017">
    <property type="entry name" value="Elongation factor P--(R)-beta-lysine ligase"/>
    <property type="match status" value="1"/>
</dbReference>
<evidence type="ECO:0000256" key="5">
    <source>
        <dbReference type="ARBA" id="ARBA00052794"/>
    </source>
</evidence>
<dbReference type="GO" id="GO:0006430">
    <property type="term" value="P:lysyl-tRNA aminoacylation"/>
    <property type="evidence" value="ECO:0007669"/>
    <property type="project" value="InterPro"/>
</dbReference>
<comment type="catalytic activity">
    <reaction evidence="5">
        <text>D-beta-lysine + L-lysyl-[protein] + ATP = N(6)-((3R)-3,6-diaminohexanoyl)-L-lysyl-[protein] + AMP + diphosphate + H(+)</text>
        <dbReference type="Rhea" id="RHEA:83435"/>
        <dbReference type="Rhea" id="RHEA-COMP:9752"/>
        <dbReference type="Rhea" id="RHEA-COMP:20131"/>
        <dbReference type="ChEBI" id="CHEBI:15378"/>
        <dbReference type="ChEBI" id="CHEBI:29969"/>
        <dbReference type="ChEBI" id="CHEBI:30616"/>
        <dbReference type="ChEBI" id="CHEBI:33019"/>
        <dbReference type="ChEBI" id="CHEBI:84138"/>
        <dbReference type="ChEBI" id="CHEBI:156053"/>
        <dbReference type="ChEBI" id="CHEBI:456215"/>
    </reaction>
    <physiologicalReaction direction="left-to-right" evidence="5">
        <dbReference type="Rhea" id="RHEA:83436"/>
    </physiologicalReaction>
</comment>
<dbReference type="AlphaFoldDB" id="A0A451BJ33"/>
<feature type="region of interest" description="Disordered" evidence="6">
    <location>
        <begin position="1"/>
        <end position="28"/>
    </location>
</feature>
<dbReference type="InterPro" id="IPR004525">
    <property type="entry name" value="EpmA"/>
</dbReference>
<name>A0A451BJ33_9GAMM</name>
<evidence type="ECO:0000256" key="2">
    <source>
        <dbReference type="ARBA" id="ARBA00022598"/>
    </source>
</evidence>
<gene>
    <name evidence="8" type="ORF">BECKSD772D_GA0070982_101146</name>
</gene>
<dbReference type="GO" id="GO:0004824">
    <property type="term" value="F:lysine-tRNA ligase activity"/>
    <property type="evidence" value="ECO:0007669"/>
    <property type="project" value="InterPro"/>
</dbReference>
<dbReference type="GO" id="GO:0005829">
    <property type="term" value="C:cytosol"/>
    <property type="evidence" value="ECO:0007669"/>
    <property type="project" value="TreeGrafter"/>
</dbReference>
<dbReference type="NCBIfam" id="NF006828">
    <property type="entry name" value="PRK09350.1"/>
    <property type="match status" value="1"/>
</dbReference>
<evidence type="ECO:0000259" key="7">
    <source>
        <dbReference type="PROSITE" id="PS50862"/>
    </source>
</evidence>
<sequence>MNTSPAPRRDSIARTHDQAHGQADGQNWRPTADLAALRLRAETLARIRGFFGERGVLEVSTPLLATTTATDPHLASMEVHCPTCPARTGAGRAGRLFLQTSPEFFMKRLLAAGSGPIFQIGKAFRAGERGTHHNPEFTLLEWYRPGFDREGLMREVESLVRSLLPIGPARRMTYLDAFQRYAGLDPFRAPLSTLRDHAIRLGATTQDARSFDRDTCLDLISSRIVQPALGQGAVFISHFPASQAAMARLAPHDPLVAERFELFVDGVELANGYHELTDSREQRRRFLADGETRKRMGLAETPLDERLLMALDHGLPDCAGVALGVDRLLMLLSGATDLNAVMAFPFSRV</sequence>
<dbReference type="NCBIfam" id="TIGR00462">
    <property type="entry name" value="genX"/>
    <property type="match status" value="1"/>
</dbReference>
<comment type="subunit">
    <text evidence="1">Homodimer.</text>
</comment>
<dbReference type="InterPro" id="IPR004364">
    <property type="entry name" value="Aa-tRNA-synt_II"/>
</dbReference>
<keyword evidence="4" id="KW-0067">ATP-binding</keyword>
<dbReference type="PANTHER" id="PTHR42918">
    <property type="entry name" value="LYSYL-TRNA SYNTHETASE"/>
    <property type="match status" value="1"/>
</dbReference>
<evidence type="ECO:0000256" key="6">
    <source>
        <dbReference type="SAM" id="MobiDB-lite"/>
    </source>
</evidence>
<evidence type="ECO:0000313" key="8">
    <source>
        <dbReference type="EMBL" id="VFK78313.1"/>
    </source>
</evidence>
<dbReference type="SUPFAM" id="SSF55681">
    <property type="entry name" value="Class II aaRS and biotin synthetases"/>
    <property type="match status" value="1"/>
</dbReference>
<keyword evidence="3" id="KW-0547">Nucleotide-binding</keyword>
<dbReference type="EMBL" id="CAADHB010000011">
    <property type="protein sequence ID" value="VFK78313.1"/>
    <property type="molecule type" value="Genomic_DNA"/>
</dbReference>
<dbReference type="Gene3D" id="3.30.930.10">
    <property type="entry name" value="Bira Bifunctional Protein, Domain 2"/>
    <property type="match status" value="1"/>
</dbReference>
<feature type="compositionally biased region" description="Basic and acidic residues" evidence="6">
    <location>
        <begin position="7"/>
        <end position="19"/>
    </location>
</feature>
<reference evidence="8" key="1">
    <citation type="submission" date="2019-02" db="EMBL/GenBank/DDBJ databases">
        <authorList>
            <person name="Gruber-Vodicka R. H."/>
            <person name="Seah K. B. B."/>
        </authorList>
    </citation>
    <scope>NUCLEOTIDE SEQUENCE</scope>
    <source>
        <strain evidence="8">BECK_S127</strain>
    </source>
</reference>
<evidence type="ECO:0000256" key="3">
    <source>
        <dbReference type="ARBA" id="ARBA00022741"/>
    </source>
</evidence>
<accession>A0A451BJ33</accession>
<evidence type="ECO:0000256" key="4">
    <source>
        <dbReference type="ARBA" id="ARBA00022840"/>
    </source>
</evidence>